<accession>A0ABR9N0W1</accession>
<dbReference type="Gene3D" id="2.180.10.10">
    <property type="entry name" value="RHS repeat-associated core"/>
    <property type="match status" value="2"/>
</dbReference>
<dbReference type="InterPro" id="IPR022385">
    <property type="entry name" value="Rhs_assc_core"/>
</dbReference>
<reference evidence="5 6" key="1">
    <citation type="submission" date="2020-10" db="EMBL/GenBank/DDBJ databases">
        <title>Myceligenerans pegani sp. nov., an endophytic actinomycete isolated from Peganum harmala L. in Xinjiang, China.</title>
        <authorList>
            <person name="Xin L."/>
        </authorList>
    </citation>
    <scope>NUCLEOTIDE SEQUENCE [LARGE SCALE GENOMIC DNA]</scope>
    <source>
        <strain evidence="5 6">TRM65318</strain>
    </source>
</reference>
<dbReference type="PANTHER" id="PTHR32305">
    <property type="match status" value="1"/>
</dbReference>
<evidence type="ECO:0000256" key="3">
    <source>
        <dbReference type="SAM" id="SignalP"/>
    </source>
</evidence>
<proteinExistence type="predicted"/>
<feature type="domain" description="Teneurin-like YD-shell" evidence="4">
    <location>
        <begin position="1443"/>
        <end position="1690"/>
    </location>
</feature>
<dbReference type="InterPro" id="IPR056823">
    <property type="entry name" value="TEN-like_YD-shell"/>
</dbReference>
<evidence type="ECO:0000256" key="1">
    <source>
        <dbReference type="ARBA" id="ARBA00022737"/>
    </source>
</evidence>
<sequence length="1897" mass="206940">MTWRTSSDRRTVRRRWTATIPVTALVASLLVVAQAPQEAAADTPGGIAGMPSVPVVPDGAMDAPATDDTTSDALSGPQNPGSEVSDGGGRPTATPLSPSATWDVSEQTGDFTWSYPLRVPPVPGGLGPNLALSYASSAVDGRTSATNNQPSWVGDGWGLGESFVERTYGACMQDKEGSRGPENGFDNVGDLCWRSDNATSVFDGGGGLMIRAGGDRWTLKNDDYTRVQQLGSADGGQQDGEGWKITTTDGTQYFFGSRPASNSVWKVRVYGDDSGEPCYSAASFKASHCEQAWRWNLDKVVDRNGNTMLYDYTKETNRYGDFNDGDKAIAYDRGGWLNRIRYGLHETASSTPAATVEFGTANRCVPGIPATDCVTSPGKHQNWPDTPLDQLCEAATCAEKWSPTFWTGQRLDTVTTKVRKGGELVPVDRWQLEQSYPSPGDGTSGAALWLKSIEHTGLIGGGSGTTLPKVTFEGAQMANRVVTDNQTPLNRYRITSIVSEAGGVISVSYAPANCLDDAGRLPTPHTNDRRCYPATWADETHAEQTAWFNKYVVSGLVISDLISSSIEQQVQYRYDGAAWHYDTSEFTPPDKKNWNEFRGFSHVTTILGDPEDEAGPQTRTDTRYYRGMDQDRLNPQGGKRSVVFDDSEGDLHTDHDWLQGFERESVTRNGIADTSPIVTKTLTDPVWRGPTAARGDLKAYFVGTGTERTFTPTDSGGRVETRKVTTYDAYGQPATVDDRGDVSTPSDDLCTTTTYGANESAWLVSFPVRVQTVAVACGTTPSYPEHAVSDLKTRYDGQGDGVAPSKGNPTLVEMAVRYQGGTPVYEARSTSVYDVHGRVTRTADALDRATTTAYTPATGGPTTATVVTDPKGFATTTDLEVSDGQPVKVTDPNGLVTENVYDPLGRLVKVWGTDRPRSRYPDAPSATFDYAISRDAPSVVTARRLGPNASDARPKYIEARTIYDGNYRVRQEQAAAAGGGRLLTDHRYDSQGREYIVTNPFFNEDPVDSRLWRAADSESLGQNVTKYDAAGRPVEAEFQANTETEWETLTRYGGDRTYVTPPEGGTPTMTVTDARGRVTELYQFEGSTPAGDADITRYEYTPVGKLKTVTDPAGNEWDYDYDLSGQKVRSDDPSAGVTESVFDAAGQLVRTTDSRGQVLTYDYDALGRKTHVRDGSNADAVLARWTYDASRIVRPDGTVTVAKGKPTSALRLDAAGNTITSRVNSYTTTYQTKQTLLTIPRSEGILGSGNGGPRTYATEYTYNPDGSLESEILPAIGDLQQEQIFHTYDDAGRPALTYGGADGDGETTYYASCSTYTRLGEMQRVQLGGVPDLYDQENDCATEYDETRHRAWITTYYDQYTRRVDRTVVDGEVPRPEQADLAYEYDDAGNVLSITDTPGEQATDRQCFEYDHLRRLTEAWTPGGSCADERSVGALSGPASYWQSFTYDKSGNRLTKVDHGLKGDVTERYEYPDAGAQQANVVESAETVSADGTQIAAEAYDYDEAGNTIQRGGQRLAWDQLGRVKSVTEGGEVTSFVYGADGDRLIRHASDASTLYLPGQELRADKATGELTATRYYSHAGRQVAVRSDGALTWTASDHHGTAQVAINAVSMQTSVRRMDPFGVARGEQPAGWPSEKGFVGGTIDASTGLTHLGAREYDPGLGRFISVDPLMDSQDAQQMNGYAYSNNNPTSASDPDGMFFGWLFKAIQNLVKAVKAALKPKKWTAPRGGPGFGSGDRPLPPRTLSHRDSDQTRICPHDGDRLCFLREIDTGDRRNKWETSEEDFWNWDWDRLFQPDFKPCLARAGEECSWETGPVADVIIDIPLGGESSSNTSYKNPGTRDVWAEVYLVREMKYVEYVYFDGDGRVVSSVYKWVPTGRMAYQAAPSQGEPGAPRLN</sequence>
<dbReference type="EMBL" id="JADAQT010000090">
    <property type="protein sequence ID" value="MBE1876861.1"/>
    <property type="molecule type" value="Genomic_DNA"/>
</dbReference>
<dbReference type="InterPro" id="IPR031325">
    <property type="entry name" value="RHS_repeat"/>
</dbReference>
<protein>
    <submittedName>
        <fullName evidence="5">Type IV secretion protein Rhs</fullName>
    </submittedName>
</protein>
<keyword evidence="1" id="KW-0677">Repeat</keyword>
<dbReference type="Proteomes" id="UP000625527">
    <property type="component" value="Unassembled WGS sequence"/>
</dbReference>
<feature type="compositionally biased region" description="Polar residues" evidence="2">
    <location>
        <begin position="94"/>
        <end position="104"/>
    </location>
</feature>
<feature type="compositionally biased region" description="Low complexity" evidence="2">
    <location>
        <begin position="58"/>
        <end position="73"/>
    </location>
</feature>
<gene>
    <name evidence="5" type="ORF">IHE71_14280</name>
</gene>
<dbReference type="InterPro" id="IPR050708">
    <property type="entry name" value="T6SS_VgrG/RHS"/>
</dbReference>
<evidence type="ECO:0000313" key="6">
    <source>
        <dbReference type="Proteomes" id="UP000625527"/>
    </source>
</evidence>
<dbReference type="PANTHER" id="PTHR32305:SF17">
    <property type="entry name" value="TRNA NUCLEASE WAPA"/>
    <property type="match status" value="1"/>
</dbReference>
<dbReference type="Pfam" id="PF05593">
    <property type="entry name" value="RHS_repeat"/>
    <property type="match status" value="1"/>
</dbReference>
<evidence type="ECO:0000259" key="4">
    <source>
        <dbReference type="Pfam" id="PF25023"/>
    </source>
</evidence>
<feature type="region of interest" description="Disordered" evidence="2">
    <location>
        <begin position="1723"/>
        <end position="1752"/>
    </location>
</feature>
<evidence type="ECO:0000313" key="5">
    <source>
        <dbReference type="EMBL" id="MBE1876861.1"/>
    </source>
</evidence>
<name>A0ABR9N0W1_9MICO</name>
<dbReference type="NCBIfam" id="TIGR03696">
    <property type="entry name" value="Rhs_assc_core"/>
    <property type="match status" value="1"/>
</dbReference>
<dbReference type="RefSeq" id="WP_192863430.1">
    <property type="nucleotide sequence ID" value="NZ_JADAQT010000090.1"/>
</dbReference>
<keyword evidence="6" id="KW-1185">Reference proteome</keyword>
<feature type="region of interest" description="Disordered" evidence="2">
    <location>
        <begin position="39"/>
        <end position="104"/>
    </location>
</feature>
<feature type="chain" id="PRO_5046346656" evidence="3">
    <location>
        <begin position="34"/>
        <end position="1897"/>
    </location>
</feature>
<comment type="caution">
    <text evidence="5">The sequence shown here is derived from an EMBL/GenBank/DDBJ whole genome shotgun (WGS) entry which is preliminary data.</text>
</comment>
<keyword evidence="3" id="KW-0732">Signal</keyword>
<evidence type="ECO:0000256" key="2">
    <source>
        <dbReference type="SAM" id="MobiDB-lite"/>
    </source>
</evidence>
<dbReference type="Pfam" id="PF25023">
    <property type="entry name" value="TEN_YD-shell"/>
    <property type="match status" value="1"/>
</dbReference>
<dbReference type="InterPro" id="IPR006530">
    <property type="entry name" value="YD"/>
</dbReference>
<feature type="signal peptide" evidence="3">
    <location>
        <begin position="1"/>
        <end position="33"/>
    </location>
</feature>
<dbReference type="NCBIfam" id="TIGR01643">
    <property type="entry name" value="YD_repeat_2x"/>
    <property type="match status" value="2"/>
</dbReference>
<organism evidence="5 6">
    <name type="scientific">Myceligenerans pegani</name>
    <dbReference type="NCBI Taxonomy" id="2776917"/>
    <lineage>
        <taxon>Bacteria</taxon>
        <taxon>Bacillati</taxon>
        <taxon>Actinomycetota</taxon>
        <taxon>Actinomycetes</taxon>
        <taxon>Micrococcales</taxon>
        <taxon>Promicromonosporaceae</taxon>
        <taxon>Myceligenerans</taxon>
    </lineage>
</organism>